<keyword evidence="10" id="KW-1185">Reference proteome</keyword>
<evidence type="ECO:0000256" key="4">
    <source>
        <dbReference type="ARBA" id="ARBA00022989"/>
    </source>
</evidence>
<evidence type="ECO:0000256" key="1">
    <source>
        <dbReference type="ARBA" id="ARBA00004651"/>
    </source>
</evidence>
<dbReference type="PANTHER" id="PTHR30572:SF4">
    <property type="entry name" value="ABC TRANSPORTER PERMEASE YTRF"/>
    <property type="match status" value="1"/>
</dbReference>
<feature type="transmembrane region" description="Helical" evidence="7">
    <location>
        <begin position="878"/>
        <end position="900"/>
    </location>
</feature>
<reference evidence="9 10" key="1">
    <citation type="submission" date="2016-10" db="EMBL/GenBank/DDBJ databases">
        <authorList>
            <person name="de Groot N.N."/>
        </authorList>
    </citation>
    <scope>NUCLEOTIDE SEQUENCE [LARGE SCALE GENOMIC DNA]</scope>
    <source>
        <strain evidence="9 10">CGMCC 4.2023</strain>
    </source>
</reference>
<protein>
    <submittedName>
        <fullName evidence="9">FtsX-like permease family protein</fullName>
    </submittedName>
</protein>
<evidence type="ECO:0000256" key="2">
    <source>
        <dbReference type="ARBA" id="ARBA00022475"/>
    </source>
</evidence>
<keyword evidence="3 7" id="KW-0812">Transmembrane</keyword>
<dbReference type="PANTHER" id="PTHR30572">
    <property type="entry name" value="MEMBRANE COMPONENT OF TRANSPORTER-RELATED"/>
    <property type="match status" value="1"/>
</dbReference>
<keyword evidence="2" id="KW-1003">Cell membrane</keyword>
<evidence type="ECO:0000313" key="9">
    <source>
        <dbReference type="EMBL" id="SEG90713.1"/>
    </source>
</evidence>
<dbReference type="RefSeq" id="WP_235032569.1">
    <property type="nucleotide sequence ID" value="NZ_FNVU01000022.1"/>
</dbReference>
<dbReference type="InterPro" id="IPR003838">
    <property type="entry name" value="ABC3_permease_C"/>
</dbReference>
<proteinExistence type="inferred from homology"/>
<comment type="similarity">
    <text evidence="6">Belongs to the ABC-4 integral membrane protein family.</text>
</comment>
<dbReference type="Proteomes" id="UP000236754">
    <property type="component" value="Unassembled WGS sequence"/>
</dbReference>
<evidence type="ECO:0000256" key="3">
    <source>
        <dbReference type="ARBA" id="ARBA00022692"/>
    </source>
</evidence>
<feature type="transmembrane region" description="Helical" evidence="7">
    <location>
        <begin position="681"/>
        <end position="708"/>
    </location>
</feature>
<name>A0A1H6E0N2_9ACTN</name>
<evidence type="ECO:0000256" key="7">
    <source>
        <dbReference type="SAM" id="Phobius"/>
    </source>
</evidence>
<accession>A0A1H6E0N2</accession>
<evidence type="ECO:0000256" key="5">
    <source>
        <dbReference type="ARBA" id="ARBA00023136"/>
    </source>
</evidence>
<dbReference type="EMBL" id="FNVU01000022">
    <property type="protein sequence ID" value="SEG90713.1"/>
    <property type="molecule type" value="Genomic_DNA"/>
</dbReference>
<dbReference type="GO" id="GO:0005886">
    <property type="term" value="C:plasma membrane"/>
    <property type="evidence" value="ECO:0007669"/>
    <property type="project" value="UniProtKB-SubCell"/>
</dbReference>
<keyword evidence="4 7" id="KW-1133">Transmembrane helix</keyword>
<feature type="transmembrane region" description="Helical" evidence="7">
    <location>
        <begin position="912"/>
        <end position="933"/>
    </location>
</feature>
<dbReference type="Pfam" id="PF02687">
    <property type="entry name" value="FtsX"/>
    <property type="match status" value="2"/>
</dbReference>
<dbReference type="InterPro" id="IPR050250">
    <property type="entry name" value="Macrolide_Exporter_MacB"/>
</dbReference>
<feature type="transmembrane region" description="Helical" evidence="7">
    <location>
        <begin position="784"/>
        <end position="808"/>
    </location>
</feature>
<feature type="transmembrane region" description="Helical" evidence="7">
    <location>
        <begin position="720"/>
        <end position="740"/>
    </location>
</feature>
<feature type="transmembrane region" description="Helical" evidence="7">
    <location>
        <begin position="640"/>
        <end position="661"/>
    </location>
</feature>
<comment type="subcellular location">
    <subcellularLocation>
        <location evidence="1">Cell membrane</location>
        <topology evidence="1">Multi-pass membrane protein</topology>
    </subcellularLocation>
</comment>
<keyword evidence="5 7" id="KW-0472">Membrane</keyword>
<dbReference type="AlphaFoldDB" id="A0A1H6E0N2"/>
<evidence type="ECO:0000313" key="10">
    <source>
        <dbReference type="Proteomes" id="UP000236754"/>
    </source>
</evidence>
<evidence type="ECO:0000259" key="8">
    <source>
        <dbReference type="Pfam" id="PF02687"/>
    </source>
</evidence>
<feature type="transmembrane region" description="Helical" evidence="7">
    <location>
        <begin position="828"/>
        <end position="848"/>
    </location>
</feature>
<feature type="domain" description="ABC3 transporter permease C-terminal" evidence="8">
    <location>
        <begin position="640"/>
        <end position="746"/>
    </location>
</feature>
<evidence type="ECO:0000256" key="6">
    <source>
        <dbReference type="ARBA" id="ARBA00038076"/>
    </source>
</evidence>
<sequence>MIRLRHRPGRSGLLGMIASQLRRRRSRALALGAGIVVAATSFTLLTTAVSTSQARTVGVVQHNVRSAYDVLVRPQGTETPLEKSRDLVQANFLSGIYGGITLDQYRAIKKMAGVRIAAPVANVGYVMVQTDFHIDVSTYLKQGVDAQVLRVKTTISTGTQRVPGSDEYLYLSRRPIGTVNTVQGLTYPGLQEQKVGKAPYYVCWYYNSNKSELLVNGDNTPLQPIDLPEDTREWSPFDPDLDATLTCRSGSAKGSVDVPVSYPVLMAAIDPDQENRLVGLDHATVAGNPLRESDKPVWTTPKDVDPYWSLPAVFSSRALTAGRIDGSVQQLDVGDPTALIKNLGGVHAHTFLNGLRGTTVGSVSADLDRGFPSLEEPPTAAGRSIINTEEYWTTGPVHYTTSGGVLHPKVQPSQSKETWRTIINQQFVPDVPAENTGTQFRTVTPHSATFDCAPMADICSNKDSGRLPLPVMNVVGRYDPDRLPGFSALSAVPMETYRPPTVVGADAATRKALHDAPLQPDRNLGGYLSAPPTLLTTLDSLTALTKSRHTPDIQDKAPVSSIRIRVAGVTGVDSVSRARVSAVAAEIRRAYPKLQVDITVGSSPAPQKIALPGNLTVREEWTAKGVALRILKAVDRKSEILFVLVLVVCALFLSQAALASVRSRRTEIGTLRCLGWSGREVLRLIVGELGVIGAVSGAVGTALAYVLGSGLGLSHAGLRAVLVLPVALLLTVVAGLLPAWKATRLGPLDAVNPPVIGTGRASAIRSVRGLAWCNLARTPGRTALGAAGIALGVAAFTVLLALTLGFRGEVAGSLLGNTVVAQARSADYVSVALSLLLGAAGAVDVLVLSQRERAADLAVLRATGWSDRELARLSFYEGALLAVLGGLGGAVVGVVTVLPLGAGMLAGRLPAITGAALLATAAAVVLVCAALIVPIRAMSRIAPVQVLAEE</sequence>
<dbReference type="GO" id="GO:0022857">
    <property type="term" value="F:transmembrane transporter activity"/>
    <property type="evidence" value="ECO:0007669"/>
    <property type="project" value="TreeGrafter"/>
</dbReference>
<gene>
    <name evidence="9" type="ORF">SAMN05216223_12264</name>
</gene>
<organism evidence="9 10">
    <name type="scientific">Actinacidiphila yanglinensis</name>
    <dbReference type="NCBI Taxonomy" id="310779"/>
    <lineage>
        <taxon>Bacteria</taxon>
        <taxon>Bacillati</taxon>
        <taxon>Actinomycetota</taxon>
        <taxon>Actinomycetes</taxon>
        <taxon>Kitasatosporales</taxon>
        <taxon>Streptomycetaceae</taxon>
        <taxon>Actinacidiphila</taxon>
    </lineage>
</organism>
<feature type="domain" description="ABC3 transporter permease C-terminal" evidence="8">
    <location>
        <begin position="830"/>
        <end position="942"/>
    </location>
</feature>